<reference evidence="2 3" key="1">
    <citation type="submission" date="2018-08" db="EMBL/GenBank/DDBJ databases">
        <title>Mucilaginibacter sp. MYSH2.</title>
        <authorList>
            <person name="Seo T."/>
        </authorList>
    </citation>
    <scope>NUCLEOTIDE SEQUENCE [LARGE SCALE GENOMIC DNA]</scope>
    <source>
        <strain evidence="2 3">MYSH2</strain>
    </source>
</reference>
<protein>
    <recommendedName>
        <fullName evidence="4">Carboxypeptidase regulatory-like domain-containing protein</fullName>
    </recommendedName>
</protein>
<gene>
    <name evidence="2" type="ORF">D0C36_02170</name>
</gene>
<sequence length="770" mass="85630">MKNLLLLAIIIFATIGGYAQQSAPAVDALINKLKDIAENHATEKVYLSFDKPVYKTGDTIYFKAFVTLGDKHLPSTLSNVLHVDLINLTNKSTNHVKLRIKEGTAWGDFTLPDSLNPQDYAIRGYTAWMKNEGNYFYKRLTLSQPPAVKLSAQSKTPAPDLQFFPEGGYLVADIDTKIAFKALAYNGKGINLKGRIVDDAGKQVAEINSTHLGMGSFTFKAKNGVGYKAVVTFNDNREYIYQLPTTVSKGISLAVDNTMPDSARISITSNRPYFRDNRNKVHTLLIYSQGLIKTVPCTLDTALITLDVATKKLASGIVQVVLLSPEGQILAHRRLFVFGNNDLTLHLDKDSVGSSTVLSVTNTNTANFRANFSVSILGGLKPDEGGEAGSNIMSYLLLSSDLKGYIEDPDYYFRSRSLQSRQHLDLVMLTHGYNKWSWNELFKYGQGPAKFPAEKGFSISGLVKDMAGNALYNATVMLFTKDLKVVNEQVTDKQGSFSFNDLDLPDTAFVLKALSAKGSDKLKITYTEKAEQLPDTGMDELANVYNAMVDSTKKIPADISRKTKRTLQEVTITAKKTAKLEMTPMGLPDQVISGDKFDSDGQMMAKLMGRLRNVDFIWDQTKNIFRMKSRHIYRGIMKVYVNDMEMQDDFNINNIDPHVVETVTAFTNPTTGAGAVVIKTNRARLFKNDPSKGITPVSVAGYYNAREFYVPKFVAAESFDKPKTLFWNANLQFFNNDKQILNLPQIKTKSTLIIEGMANDGRLVYEAFNL</sequence>
<keyword evidence="3" id="KW-1185">Reference proteome</keyword>
<evidence type="ECO:0008006" key="4">
    <source>
        <dbReference type="Google" id="ProtNLM"/>
    </source>
</evidence>
<accession>A0A372NW83</accession>
<dbReference type="OrthoDB" id="679547at2"/>
<dbReference type="Proteomes" id="UP000264217">
    <property type="component" value="Unassembled WGS sequence"/>
</dbReference>
<evidence type="ECO:0000256" key="1">
    <source>
        <dbReference type="SAM" id="SignalP"/>
    </source>
</evidence>
<feature type="signal peptide" evidence="1">
    <location>
        <begin position="1"/>
        <end position="19"/>
    </location>
</feature>
<name>A0A372NW83_9SPHI</name>
<evidence type="ECO:0000313" key="2">
    <source>
        <dbReference type="EMBL" id="RFZ94383.1"/>
    </source>
</evidence>
<dbReference type="Gene3D" id="2.60.40.1930">
    <property type="match status" value="1"/>
</dbReference>
<comment type="caution">
    <text evidence="2">The sequence shown here is derived from an EMBL/GenBank/DDBJ whole genome shotgun (WGS) entry which is preliminary data.</text>
</comment>
<keyword evidence="1" id="KW-0732">Signal</keyword>
<evidence type="ECO:0000313" key="3">
    <source>
        <dbReference type="Proteomes" id="UP000264217"/>
    </source>
</evidence>
<organism evidence="2 3">
    <name type="scientific">Mucilaginibacter conchicola</name>
    <dbReference type="NCBI Taxonomy" id="2303333"/>
    <lineage>
        <taxon>Bacteria</taxon>
        <taxon>Pseudomonadati</taxon>
        <taxon>Bacteroidota</taxon>
        <taxon>Sphingobacteriia</taxon>
        <taxon>Sphingobacteriales</taxon>
        <taxon>Sphingobacteriaceae</taxon>
        <taxon>Mucilaginibacter</taxon>
    </lineage>
</organism>
<dbReference type="RefSeq" id="WP_117389946.1">
    <property type="nucleotide sequence ID" value="NZ_QWDC01000001.1"/>
</dbReference>
<dbReference type="AlphaFoldDB" id="A0A372NW83"/>
<proteinExistence type="predicted"/>
<dbReference type="SUPFAM" id="SSF49478">
    <property type="entry name" value="Cna protein B-type domain"/>
    <property type="match status" value="1"/>
</dbReference>
<feature type="chain" id="PRO_5016654687" description="Carboxypeptidase regulatory-like domain-containing protein" evidence="1">
    <location>
        <begin position="20"/>
        <end position="770"/>
    </location>
</feature>
<dbReference type="EMBL" id="QWDC01000001">
    <property type="protein sequence ID" value="RFZ94383.1"/>
    <property type="molecule type" value="Genomic_DNA"/>
</dbReference>